<evidence type="ECO:0000313" key="3">
    <source>
        <dbReference type="EMBL" id="AUW31362.1"/>
    </source>
</evidence>
<dbReference type="AlphaFoldDB" id="A0A1Z1CJA7"/>
<name>A0A1Z1CJA7_CLAUC</name>
<reference evidence="2" key="1">
    <citation type="submission" date="2016-05" db="EMBL/GenBank/DDBJ databases">
        <title>Lichen genome sequencing reveals its rich biosynthetic potential.</title>
        <authorList>
            <person name="Bertrand R.L."/>
            <person name="Abdel-Hameed M."/>
            <person name="Sorensen J.L."/>
        </authorList>
    </citation>
    <scope>NUCLEOTIDE SEQUENCE</scope>
</reference>
<dbReference type="SUPFAM" id="SSF54427">
    <property type="entry name" value="NTF2-like"/>
    <property type="match status" value="1"/>
</dbReference>
<proteinExistence type="predicted"/>
<dbReference type="EMBL" id="MG777507">
    <property type="protein sequence ID" value="AUW31362.1"/>
    <property type="molecule type" value="Genomic_DNA"/>
</dbReference>
<dbReference type="Gene3D" id="3.10.450.50">
    <property type="match status" value="1"/>
</dbReference>
<dbReference type="InterPro" id="IPR032710">
    <property type="entry name" value="NTF2-like_dom_sf"/>
</dbReference>
<feature type="signal peptide" evidence="1">
    <location>
        <begin position="1"/>
        <end position="23"/>
    </location>
</feature>
<keyword evidence="1" id="KW-0732">Signal</keyword>
<organism evidence="2">
    <name type="scientific">Cladonia uncialis subsp. uncialis</name>
    <dbReference type="NCBI Taxonomy" id="180999"/>
    <lineage>
        <taxon>Eukaryota</taxon>
        <taxon>Fungi</taxon>
        <taxon>Dikarya</taxon>
        <taxon>Ascomycota</taxon>
        <taxon>Pezizomycotina</taxon>
        <taxon>Lecanoromycetes</taxon>
        <taxon>OSLEUM clade</taxon>
        <taxon>Lecanoromycetidae</taxon>
        <taxon>Lecanorales</taxon>
        <taxon>Lecanorineae</taxon>
        <taxon>Cladoniaceae</taxon>
        <taxon>Cladonia</taxon>
    </lineage>
</organism>
<sequence length="222" mass="25137">MRSFARSLIWLWCLSVLCTCSIASPLSGEERSEHPEEKLRRLSRRLSRRNAPNLTSPTVVYPQNVSSTPLEVFTQILNVQPNPDPDFIRQRVTFDATYVSLTFDNPVLHQIMPWAGTRYKVGPQAFLDTFTRVGLWWQRGPFEVQAIFGDGGNVTAWGSFTVTSTVMNKTITAPWSARAEVNDAGLITYFQYMEDTFTTSSSFWDQGSKEYTADPFGGSVWL</sequence>
<protein>
    <submittedName>
        <fullName evidence="2">Uncharacterized protein</fullName>
    </submittedName>
</protein>
<feature type="chain" id="PRO_5012418818" evidence="1">
    <location>
        <begin position="24"/>
        <end position="222"/>
    </location>
</feature>
<reference evidence="3" key="2">
    <citation type="submission" date="2017-12" db="EMBL/GenBank/DDBJ databases">
        <title>Genome Sequencing Reveals a Rich Biosynthetic Potential.</title>
        <authorList>
            <person name="Bertrand R.L."/>
            <person name="Abdel-Hameed M.E."/>
            <person name="Sorensen J.L."/>
        </authorList>
    </citation>
    <scope>NUCLEOTIDE SEQUENCE</scope>
</reference>
<accession>A0A1Z1CJA7</accession>
<evidence type="ECO:0000313" key="2">
    <source>
        <dbReference type="EMBL" id="ANM86579.1"/>
    </source>
</evidence>
<dbReference type="EMBL" id="KX264276">
    <property type="protein sequence ID" value="ANM86579.1"/>
    <property type="molecule type" value="Genomic_DNA"/>
</dbReference>
<evidence type="ECO:0000256" key="1">
    <source>
        <dbReference type="SAM" id="SignalP"/>
    </source>
</evidence>